<dbReference type="SUPFAM" id="SSF48371">
    <property type="entry name" value="ARM repeat"/>
    <property type="match status" value="1"/>
</dbReference>
<organism evidence="4 5">
    <name type="scientific">Baudoinia panamericana (strain UAMH 10762)</name>
    <name type="common">Angels' share fungus</name>
    <name type="synonym">Baudoinia compniacensis (strain UAMH 10762)</name>
    <dbReference type="NCBI Taxonomy" id="717646"/>
    <lineage>
        <taxon>Eukaryota</taxon>
        <taxon>Fungi</taxon>
        <taxon>Dikarya</taxon>
        <taxon>Ascomycota</taxon>
        <taxon>Pezizomycotina</taxon>
        <taxon>Dothideomycetes</taxon>
        <taxon>Dothideomycetidae</taxon>
        <taxon>Mycosphaerellales</taxon>
        <taxon>Teratosphaeriaceae</taxon>
        <taxon>Baudoinia</taxon>
    </lineage>
</organism>
<dbReference type="HOGENOM" id="CLU_016305_0_0_1"/>
<dbReference type="OMA" id="VCNLMTC"/>
<dbReference type="EMBL" id="KB445563">
    <property type="protein sequence ID" value="EMC91882.1"/>
    <property type="molecule type" value="Genomic_DNA"/>
</dbReference>
<dbReference type="PANTHER" id="PTHR45994:SF1">
    <property type="entry name" value="FI21225P1"/>
    <property type="match status" value="1"/>
</dbReference>
<dbReference type="Pfam" id="PF11701">
    <property type="entry name" value="UNC45-central"/>
    <property type="match status" value="1"/>
</dbReference>
<dbReference type="InterPro" id="IPR011989">
    <property type="entry name" value="ARM-like"/>
</dbReference>
<evidence type="ECO:0000256" key="1">
    <source>
        <dbReference type="ARBA" id="ARBA00004496"/>
    </source>
</evidence>
<keyword evidence="2" id="KW-0963">Cytoplasm</keyword>
<dbReference type="KEGG" id="bcom:BAUCODRAFT_78815"/>
<sequence length="801" mass="86957">MTSAVEDRLAHLLTLADDALRNHEQAKAASILREAAQIDSSSDAVKQRWLRLSSNAPDGFTVLSVQRYVVTGRPEDAPNAVKAIRYTQFSSDEAIEAYTLLIESQPEISRRDELLSLLVHCQYEARKAIAAKLVSDSMTVIAEMFHVGAGAFDALVVVILERPLWSSSDQQATVQKAVFCHCIEQLQRSDGTTPRTRALRGITRQLAVQPENAMDLLDGDAATAIFLTLDLRLEESLRSQGMITTSKMLEVTKKKGERFFADFVRSRVAIGGDEDLIPALSAAAMVFPLLPVVAAKLLLTDGVIEQLVYRAEKPSVLEKAILELLNAACVDRACREAIKKHCTNWLNKLSAELSNPNRALAVLLLTKMCDDTIDDVTSSLSDMVIHNKPDRERAIEGLAYASLQPTTKEKIINDATLLRSLTDALRKEAGALFGCLTIFANLTAHRQVQSDEQKKMAQLKAYANASKPTKDDPLDDEQHVTARCKKLLDADIVAALVACSKQVAASPTNILLIVRILLALAKEQKHRSKMAQQGAVKLLLQSRDRVANATDTETAKTASHALARLLISLNPAHVFTSALPVSSAVSALIPLLKPPDAEGEDRDRLPTFEALLALTNLASMDDPAARELIIRDCFEAIEELLFSPTLLIQRATVELVCNLMASPSCAAAFADPGSKDAKRRLQILLALTDVEDLATRRAAGGAVAMLTEWGEDAVGALVGLGERKGVKSVVRMCADESGEVVIRGLVCLKNSLGADERVVRENVAEMVREVGGVDVVKEGLRKNRSDAAVLQAGVEVLKMLG</sequence>
<dbReference type="InterPro" id="IPR024660">
    <property type="entry name" value="UCS_central_dom"/>
</dbReference>
<comment type="subcellular location">
    <subcellularLocation>
        <location evidence="1">Cytoplasm</location>
    </subcellularLocation>
</comment>
<reference evidence="4 5" key="1">
    <citation type="journal article" date="2012" name="PLoS Pathog.">
        <title>Diverse lifestyles and strategies of plant pathogenesis encoded in the genomes of eighteen Dothideomycetes fungi.</title>
        <authorList>
            <person name="Ohm R.A."/>
            <person name="Feau N."/>
            <person name="Henrissat B."/>
            <person name="Schoch C.L."/>
            <person name="Horwitz B.A."/>
            <person name="Barry K.W."/>
            <person name="Condon B.J."/>
            <person name="Copeland A.C."/>
            <person name="Dhillon B."/>
            <person name="Glaser F."/>
            <person name="Hesse C.N."/>
            <person name="Kosti I."/>
            <person name="LaButti K."/>
            <person name="Lindquist E.A."/>
            <person name="Lucas S."/>
            <person name="Salamov A.A."/>
            <person name="Bradshaw R.E."/>
            <person name="Ciuffetti L."/>
            <person name="Hamelin R.C."/>
            <person name="Kema G.H.J."/>
            <person name="Lawrence C."/>
            <person name="Scott J.A."/>
            <person name="Spatafora J.W."/>
            <person name="Turgeon B.G."/>
            <person name="de Wit P.J.G.M."/>
            <person name="Zhong S."/>
            <person name="Goodwin S.B."/>
            <person name="Grigoriev I.V."/>
        </authorList>
    </citation>
    <scope>NUCLEOTIDE SEQUENCE [LARGE SCALE GENOMIC DNA]</scope>
    <source>
        <strain evidence="4 5">UAMH 10762</strain>
    </source>
</reference>
<dbReference type="Gene3D" id="1.25.10.10">
    <property type="entry name" value="Leucine-rich Repeat Variant"/>
    <property type="match status" value="1"/>
</dbReference>
<evidence type="ECO:0000313" key="5">
    <source>
        <dbReference type="Proteomes" id="UP000011761"/>
    </source>
</evidence>
<name>M2LD50_BAUPA</name>
<dbReference type="GO" id="GO:0051879">
    <property type="term" value="F:Hsp90 protein binding"/>
    <property type="evidence" value="ECO:0007669"/>
    <property type="project" value="TreeGrafter"/>
</dbReference>
<dbReference type="OrthoDB" id="5574718at2759"/>
<dbReference type="Proteomes" id="UP000011761">
    <property type="component" value="Unassembled WGS sequence"/>
</dbReference>
<proteinExistence type="predicted"/>
<dbReference type="AlphaFoldDB" id="M2LD50"/>
<evidence type="ECO:0000256" key="2">
    <source>
        <dbReference type="ARBA" id="ARBA00022490"/>
    </source>
</evidence>
<keyword evidence="5" id="KW-1185">Reference proteome</keyword>
<evidence type="ECO:0000259" key="3">
    <source>
        <dbReference type="Pfam" id="PF11701"/>
    </source>
</evidence>
<accession>M2LD50</accession>
<evidence type="ECO:0000313" key="4">
    <source>
        <dbReference type="EMBL" id="EMC91882.1"/>
    </source>
</evidence>
<dbReference type="STRING" id="717646.M2LD50"/>
<dbReference type="GO" id="GO:0005737">
    <property type="term" value="C:cytoplasm"/>
    <property type="evidence" value="ECO:0007669"/>
    <property type="project" value="UniProtKB-SubCell"/>
</dbReference>
<feature type="domain" description="UNC-45/Cro1/She4 central" evidence="3">
    <location>
        <begin position="223"/>
        <end position="368"/>
    </location>
</feature>
<dbReference type="eggNOG" id="KOG4151">
    <property type="taxonomic scope" value="Eukaryota"/>
</dbReference>
<dbReference type="RefSeq" id="XP_007681005.1">
    <property type="nucleotide sequence ID" value="XM_007682815.1"/>
</dbReference>
<dbReference type="PANTHER" id="PTHR45994">
    <property type="entry name" value="FI21225P1"/>
    <property type="match status" value="1"/>
</dbReference>
<protein>
    <recommendedName>
        <fullName evidence="3">UNC-45/Cro1/She4 central domain-containing protein</fullName>
    </recommendedName>
</protein>
<dbReference type="GeneID" id="19117213"/>
<gene>
    <name evidence="4" type="ORF">BAUCODRAFT_78815</name>
</gene>
<dbReference type="InterPro" id="IPR016024">
    <property type="entry name" value="ARM-type_fold"/>
</dbReference>